<keyword evidence="1" id="KW-0433">Leucine-rich repeat</keyword>
<accession>A0A835UWB7</accession>
<name>A0A835UWB7_VANPL</name>
<dbReference type="SUPFAM" id="SSF52058">
    <property type="entry name" value="L domain-like"/>
    <property type="match status" value="1"/>
</dbReference>
<reference evidence="5 6" key="1">
    <citation type="journal article" date="2020" name="Nat. Food">
        <title>A phased Vanilla planifolia genome enables genetic improvement of flavour and production.</title>
        <authorList>
            <person name="Hasing T."/>
            <person name="Tang H."/>
            <person name="Brym M."/>
            <person name="Khazi F."/>
            <person name="Huang T."/>
            <person name="Chambers A.H."/>
        </authorList>
    </citation>
    <scope>NUCLEOTIDE SEQUENCE [LARGE SCALE GENOMIC DNA]</scope>
    <source>
        <tissue evidence="5">Leaf</tissue>
    </source>
</reference>
<proteinExistence type="inferred from homology"/>
<evidence type="ECO:0000313" key="5">
    <source>
        <dbReference type="EMBL" id="KAG0478254.1"/>
    </source>
</evidence>
<comment type="similarity">
    <text evidence="3">Belongs to the SHOC2 family.</text>
</comment>
<dbReference type="InterPro" id="IPR050216">
    <property type="entry name" value="LRR_domain-containing"/>
</dbReference>
<dbReference type="OrthoDB" id="676979at2759"/>
<dbReference type="Pfam" id="PF00560">
    <property type="entry name" value="LRR_1"/>
    <property type="match status" value="1"/>
</dbReference>
<gene>
    <name evidence="5" type="ORF">HPP92_012973</name>
</gene>
<sequence length="283" mass="31279">MGMTGECRLENMRTLCVACHAEVTKAQGVERLLARKRAREQLKMTMKVLQHFDDGEKKGGFSTLNSGTLEVVGGEASEDMLLVHVPGSAYSESSSGYMGCHSSKSASSSAKQTARWKSTGIVALRDSKLKVLPDDVLEVDTFVRTLDMSNNKVAEIPLDIGKLINMQRLLAFFPDLNGCLFQELVNMLADTIEKLNNLSLLNVSRNKLRTLPPSIGGCTSLEELQANALGTASQNLLKCCQALQNLSLHGNVITMDQLQQMEGFEEFEQRRRKKFDKQINSMC</sequence>
<dbReference type="EMBL" id="JADCNM010000006">
    <property type="protein sequence ID" value="KAG0478254.1"/>
    <property type="molecule type" value="Genomic_DNA"/>
</dbReference>
<dbReference type="AlphaFoldDB" id="A0A835UWB7"/>
<evidence type="ECO:0000256" key="3">
    <source>
        <dbReference type="ARBA" id="ARBA00023786"/>
    </source>
</evidence>
<dbReference type="Proteomes" id="UP000639772">
    <property type="component" value="Chromosome 6"/>
</dbReference>
<dbReference type="GO" id="GO:0005737">
    <property type="term" value="C:cytoplasm"/>
    <property type="evidence" value="ECO:0007669"/>
    <property type="project" value="TreeGrafter"/>
</dbReference>
<dbReference type="InterPro" id="IPR032675">
    <property type="entry name" value="LRR_dom_sf"/>
</dbReference>
<evidence type="ECO:0000313" key="6">
    <source>
        <dbReference type="Proteomes" id="UP000639772"/>
    </source>
</evidence>
<comment type="caution">
    <text evidence="5">The sequence shown here is derived from an EMBL/GenBank/DDBJ whole genome shotgun (WGS) entry which is preliminary data.</text>
</comment>
<comment type="function">
    <text evidence="4">Leucine-rich repeat protein that likely mediates protein interactions, possibly in the context of signal transduction.</text>
</comment>
<evidence type="ECO:0000256" key="2">
    <source>
        <dbReference type="ARBA" id="ARBA00022737"/>
    </source>
</evidence>
<organism evidence="5 6">
    <name type="scientific">Vanilla planifolia</name>
    <name type="common">Vanilla</name>
    <dbReference type="NCBI Taxonomy" id="51239"/>
    <lineage>
        <taxon>Eukaryota</taxon>
        <taxon>Viridiplantae</taxon>
        <taxon>Streptophyta</taxon>
        <taxon>Embryophyta</taxon>
        <taxon>Tracheophyta</taxon>
        <taxon>Spermatophyta</taxon>
        <taxon>Magnoliopsida</taxon>
        <taxon>Liliopsida</taxon>
        <taxon>Asparagales</taxon>
        <taxon>Orchidaceae</taxon>
        <taxon>Vanilloideae</taxon>
        <taxon>Vanilleae</taxon>
        <taxon>Vanilla</taxon>
    </lineage>
</organism>
<evidence type="ECO:0000256" key="1">
    <source>
        <dbReference type="ARBA" id="ARBA00022614"/>
    </source>
</evidence>
<dbReference type="InterPro" id="IPR001611">
    <property type="entry name" value="Leu-rich_rpt"/>
</dbReference>
<keyword evidence="2" id="KW-0677">Repeat</keyword>
<dbReference type="Gene3D" id="3.80.10.10">
    <property type="entry name" value="Ribonuclease Inhibitor"/>
    <property type="match status" value="1"/>
</dbReference>
<evidence type="ECO:0000256" key="4">
    <source>
        <dbReference type="ARBA" id="ARBA00037519"/>
    </source>
</evidence>
<dbReference type="PANTHER" id="PTHR48051:SF1">
    <property type="entry name" value="RAS SUPPRESSOR PROTEIN 1"/>
    <property type="match status" value="1"/>
</dbReference>
<dbReference type="PANTHER" id="PTHR48051">
    <property type="match status" value="1"/>
</dbReference>
<protein>
    <submittedName>
        <fullName evidence="5">Uncharacterized protein</fullName>
    </submittedName>
</protein>